<protein>
    <recommendedName>
        <fullName evidence="1">endopeptidase La</fullName>
        <ecNumber evidence="1">3.4.21.53</ecNumber>
    </recommendedName>
</protein>
<proteinExistence type="inferred from homology"/>
<dbReference type="InterPro" id="IPR036034">
    <property type="entry name" value="PDZ_sf"/>
</dbReference>
<reference evidence="4 5" key="1">
    <citation type="journal article" date="2019" name="Emerg. Microbes Infect.">
        <title>Comprehensive subspecies identification of 175 nontuberculous mycobacteria species based on 7547 genomic profiles.</title>
        <authorList>
            <person name="Matsumoto Y."/>
            <person name="Kinjo T."/>
            <person name="Motooka D."/>
            <person name="Nabeya D."/>
            <person name="Jung N."/>
            <person name="Uechi K."/>
            <person name="Horii T."/>
            <person name="Iida T."/>
            <person name="Fujita J."/>
            <person name="Nakamura S."/>
        </authorList>
    </citation>
    <scope>NUCLEOTIDE SEQUENCE [LARGE SCALE GENOMIC DNA]</scope>
    <source>
        <strain evidence="4 5">JCM 6396</strain>
    </source>
</reference>
<dbReference type="Gene3D" id="3.30.230.10">
    <property type="match status" value="1"/>
</dbReference>
<dbReference type="InterPro" id="IPR014721">
    <property type="entry name" value="Ribsml_uS5_D2-typ_fold_subgr"/>
</dbReference>
<evidence type="ECO:0000313" key="4">
    <source>
        <dbReference type="EMBL" id="BBX17865.1"/>
    </source>
</evidence>
<evidence type="ECO:0000259" key="3">
    <source>
        <dbReference type="PROSITE" id="PS51786"/>
    </source>
</evidence>
<dbReference type="PANTHER" id="PTHR10046">
    <property type="entry name" value="ATP DEPENDENT LON PROTEASE FAMILY MEMBER"/>
    <property type="match status" value="1"/>
</dbReference>
<dbReference type="InterPro" id="IPR027065">
    <property type="entry name" value="Lon_Prtase"/>
</dbReference>
<dbReference type="InterPro" id="IPR020568">
    <property type="entry name" value="Ribosomal_Su5_D2-typ_SF"/>
</dbReference>
<dbReference type="EMBL" id="AP022563">
    <property type="protein sequence ID" value="BBX17865.1"/>
    <property type="molecule type" value="Genomic_DNA"/>
</dbReference>
<dbReference type="EC" id="3.4.21.53" evidence="1"/>
<dbReference type="Gene3D" id="2.30.42.10">
    <property type="match status" value="1"/>
</dbReference>
<sequence>MNRRATSTVGGVNRRISTLLVALAPIMIFGVLLTVVTVPYVALGPGPTFNTLGEIDGTPVVEIKGADVHPTSGHLNMTTVSQRDGLTLGQALIFWASGRDQLLPRELVYPPDKSREEIDEANTRDFRESEDRAEYAALHYLDYPMAVTIDTVDEDGASHDKLQPGDAIDGVNNQPVATLDEFQELLEDTRPGDTIVVDYRRKNAAPGVAEITLGSSPDRPQGVLGVGVLDAPWAPYAIDFNLANIGGPSAGLMFSLAVVDKLTTGELNGGKFVAGSGTITGDGKVGSIGGITHKIAAAEDAGATVFLVPAENCAEAKTADVDGIELLTVDTLQQAVDSLRVLSAGGEPPRC</sequence>
<feature type="domain" description="Lon proteolytic" evidence="3">
    <location>
        <begin position="244"/>
        <end position="342"/>
    </location>
</feature>
<keyword evidence="1" id="KW-0645">Protease</keyword>
<dbReference type="PROSITE" id="PS51786">
    <property type="entry name" value="LON_PROTEOLYTIC"/>
    <property type="match status" value="1"/>
</dbReference>
<dbReference type="GO" id="GO:0030163">
    <property type="term" value="P:protein catabolic process"/>
    <property type="evidence" value="ECO:0007669"/>
    <property type="project" value="InterPro"/>
</dbReference>
<keyword evidence="1" id="KW-0720">Serine protease</keyword>
<feature type="active site" evidence="1">
    <location>
        <position position="294"/>
    </location>
</feature>
<evidence type="ECO:0000256" key="1">
    <source>
        <dbReference type="PROSITE-ProRule" id="PRU01122"/>
    </source>
</evidence>
<comment type="catalytic activity">
    <reaction evidence="1">
        <text>Hydrolysis of proteins in presence of ATP.</text>
        <dbReference type="EC" id="3.4.21.53"/>
    </reaction>
</comment>
<dbReference type="AlphaFoldDB" id="A0A7I7K1D2"/>
<keyword evidence="2" id="KW-1133">Transmembrane helix</keyword>
<dbReference type="GO" id="GO:0005524">
    <property type="term" value="F:ATP binding"/>
    <property type="evidence" value="ECO:0007669"/>
    <property type="project" value="InterPro"/>
</dbReference>
<dbReference type="GO" id="GO:0006508">
    <property type="term" value="P:proteolysis"/>
    <property type="evidence" value="ECO:0007669"/>
    <property type="project" value="UniProtKB-KW"/>
</dbReference>
<feature type="active site" evidence="1">
    <location>
        <position position="249"/>
    </location>
</feature>
<comment type="similarity">
    <text evidence="1">Belongs to the peptidase S16 family.</text>
</comment>
<dbReference type="GO" id="GO:0004252">
    <property type="term" value="F:serine-type endopeptidase activity"/>
    <property type="evidence" value="ECO:0007669"/>
    <property type="project" value="UniProtKB-UniRule"/>
</dbReference>
<keyword evidence="2" id="KW-0812">Transmembrane</keyword>
<keyword evidence="5" id="KW-1185">Reference proteome</keyword>
<dbReference type="SUPFAM" id="SSF50156">
    <property type="entry name" value="PDZ domain-like"/>
    <property type="match status" value="1"/>
</dbReference>
<feature type="transmembrane region" description="Helical" evidence="2">
    <location>
        <begin position="20"/>
        <end position="42"/>
    </location>
</feature>
<dbReference type="InterPro" id="IPR001478">
    <property type="entry name" value="PDZ"/>
</dbReference>
<dbReference type="SUPFAM" id="SSF54211">
    <property type="entry name" value="Ribosomal protein S5 domain 2-like"/>
    <property type="match status" value="1"/>
</dbReference>
<dbReference type="InterPro" id="IPR008269">
    <property type="entry name" value="Lon_proteolytic"/>
</dbReference>
<dbReference type="Pfam" id="PF13180">
    <property type="entry name" value="PDZ_2"/>
    <property type="match status" value="1"/>
</dbReference>
<evidence type="ECO:0000256" key="2">
    <source>
        <dbReference type="SAM" id="Phobius"/>
    </source>
</evidence>
<keyword evidence="1" id="KW-0378">Hydrolase</keyword>
<evidence type="ECO:0000313" key="5">
    <source>
        <dbReference type="Proteomes" id="UP000467006"/>
    </source>
</evidence>
<dbReference type="Pfam" id="PF05362">
    <property type="entry name" value="Lon_C"/>
    <property type="match status" value="1"/>
</dbReference>
<name>A0A7I7K1D2_9MYCO</name>
<dbReference type="KEGG" id="mdu:MDUV_27250"/>
<dbReference type="Proteomes" id="UP000467006">
    <property type="component" value="Chromosome"/>
</dbReference>
<organism evidence="4 5">
    <name type="scientific">Mycolicibacterium duvalii</name>
    <dbReference type="NCBI Taxonomy" id="39688"/>
    <lineage>
        <taxon>Bacteria</taxon>
        <taxon>Bacillati</taxon>
        <taxon>Actinomycetota</taxon>
        <taxon>Actinomycetes</taxon>
        <taxon>Mycobacteriales</taxon>
        <taxon>Mycobacteriaceae</taxon>
        <taxon>Mycolicibacterium</taxon>
    </lineage>
</organism>
<gene>
    <name evidence="4" type="ORF">MDUV_27250</name>
</gene>
<dbReference type="GO" id="GO:0004176">
    <property type="term" value="F:ATP-dependent peptidase activity"/>
    <property type="evidence" value="ECO:0007669"/>
    <property type="project" value="UniProtKB-UniRule"/>
</dbReference>
<keyword evidence="2" id="KW-0472">Membrane</keyword>
<accession>A0A7I7K1D2</accession>